<dbReference type="EMBL" id="VXIV02002169">
    <property type="protein sequence ID" value="KAF6026988.1"/>
    <property type="molecule type" value="Genomic_DNA"/>
</dbReference>
<sequence length="415" mass="45198">MGRSAILDKTVENLLLHVSLDSWSIGLLIGYVGEQKDYIVHIANTPIDSTEKSKGLSAISDIFVTSHAAELQRMLPGGLCICGVAATGPDLPSSYTHLQQIILATYKKACLADKYITQATTWQLSSLSPSDVKVQSLNTGWVIADTSLSINESIYLNRDQQNQHFEQQLMNGLQPCFETITNAICLFDGELLDENDTVGVAGKGKKSSQHSLPPSRINLQLLGKFEGSAGSSCSETMSYVRIKGTISAIAFSRAPAVAGDISQAVKSDLKKSLHLRCQLLCEDILQVGSEKHASDDQLIYELPPRVYIPHESLPVTFNDYMFKDERTEDCAERAQQLLGISHIDSSSIDTSVEHSAKLKDIENHQQSKEVKSSTTHTDSSSSLMANIGRFAPIASGAAIALAVSITYLNMEDWFG</sequence>
<keyword evidence="5" id="KW-0472">Membrane</keyword>
<evidence type="ECO:0000313" key="7">
    <source>
        <dbReference type="EMBL" id="KAF6026988.1"/>
    </source>
</evidence>
<keyword evidence="3" id="KW-0812">Transmembrane</keyword>
<comment type="subcellular location">
    <subcellularLocation>
        <location evidence="1">Membrane</location>
    </subcellularLocation>
</comment>
<comment type="similarity">
    <text evidence="2">Belongs to the ODR-4 family.</text>
</comment>
<evidence type="ECO:0000256" key="1">
    <source>
        <dbReference type="ARBA" id="ARBA00004370"/>
    </source>
</evidence>
<dbReference type="AlphaFoldDB" id="A0A7J7JNI8"/>
<keyword evidence="8" id="KW-1185">Reference proteome</keyword>
<organism evidence="7 8">
    <name type="scientific">Bugula neritina</name>
    <name type="common">Brown bryozoan</name>
    <name type="synonym">Sertularia neritina</name>
    <dbReference type="NCBI Taxonomy" id="10212"/>
    <lineage>
        <taxon>Eukaryota</taxon>
        <taxon>Metazoa</taxon>
        <taxon>Spiralia</taxon>
        <taxon>Lophotrochozoa</taxon>
        <taxon>Bryozoa</taxon>
        <taxon>Gymnolaemata</taxon>
        <taxon>Cheilostomatida</taxon>
        <taxon>Flustrina</taxon>
        <taxon>Buguloidea</taxon>
        <taxon>Bugulidae</taxon>
        <taxon>Bugula</taxon>
    </lineage>
</organism>
<dbReference type="GO" id="GO:0012505">
    <property type="term" value="C:endomembrane system"/>
    <property type="evidence" value="ECO:0007669"/>
    <property type="project" value="TreeGrafter"/>
</dbReference>
<evidence type="ECO:0000256" key="5">
    <source>
        <dbReference type="ARBA" id="ARBA00023136"/>
    </source>
</evidence>
<dbReference type="Proteomes" id="UP000593567">
    <property type="component" value="Unassembled WGS sequence"/>
</dbReference>
<dbReference type="InterPro" id="IPR029454">
    <property type="entry name" value="ODR-4-like"/>
</dbReference>
<protein>
    <submittedName>
        <fullName evidence="7">C1orf27</fullName>
    </submittedName>
</protein>
<dbReference type="PANTHER" id="PTHR33966:SF1">
    <property type="entry name" value="PROTEIN ODR-4 HOMOLOG"/>
    <property type="match status" value="1"/>
</dbReference>
<evidence type="ECO:0000256" key="6">
    <source>
        <dbReference type="SAM" id="MobiDB-lite"/>
    </source>
</evidence>
<name>A0A7J7JNI8_BUGNE</name>
<dbReference type="GO" id="GO:0016020">
    <property type="term" value="C:membrane"/>
    <property type="evidence" value="ECO:0007669"/>
    <property type="project" value="UniProtKB-SubCell"/>
</dbReference>
<evidence type="ECO:0000256" key="4">
    <source>
        <dbReference type="ARBA" id="ARBA00022989"/>
    </source>
</evidence>
<keyword evidence="4" id="KW-1133">Transmembrane helix</keyword>
<reference evidence="7" key="1">
    <citation type="submission" date="2020-06" db="EMBL/GenBank/DDBJ databases">
        <title>Draft genome of Bugula neritina, a colonial animal packing powerful symbionts and potential medicines.</title>
        <authorList>
            <person name="Rayko M."/>
        </authorList>
    </citation>
    <scope>NUCLEOTIDE SEQUENCE [LARGE SCALE GENOMIC DNA]</scope>
    <source>
        <strain evidence="7">Kwan_BN1</strain>
    </source>
</reference>
<dbReference type="PANTHER" id="PTHR33966">
    <property type="entry name" value="PROTEIN ODR-4 HOMOLOG"/>
    <property type="match status" value="1"/>
</dbReference>
<comment type="caution">
    <text evidence="7">The sequence shown here is derived from an EMBL/GenBank/DDBJ whole genome shotgun (WGS) entry which is preliminary data.</text>
</comment>
<dbReference type="Pfam" id="PF14778">
    <property type="entry name" value="ODR4-like"/>
    <property type="match status" value="1"/>
</dbReference>
<evidence type="ECO:0000313" key="8">
    <source>
        <dbReference type="Proteomes" id="UP000593567"/>
    </source>
</evidence>
<feature type="compositionally biased region" description="Low complexity" evidence="6">
    <location>
        <begin position="372"/>
        <end position="381"/>
    </location>
</feature>
<gene>
    <name evidence="7" type="ORF">EB796_014709</name>
</gene>
<dbReference type="GO" id="GO:0008104">
    <property type="term" value="P:intracellular protein localization"/>
    <property type="evidence" value="ECO:0007669"/>
    <property type="project" value="TreeGrafter"/>
</dbReference>
<accession>A0A7J7JNI8</accession>
<dbReference type="OrthoDB" id="21458at2759"/>
<proteinExistence type="inferred from homology"/>
<feature type="region of interest" description="Disordered" evidence="6">
    <location>
        <begin position="361"/>
        <end position="381"/>
    </location>
</feature>
<feature type="compositionally biased region" description="Basic and acidic residues" evidence="6">
    <location>
        <begin position="361"/>
        <end position="371"/>
    </location>
</feature>
<evidence type="ECO:0000256" key="3">
    <source>
        <dbReference type="ARBA" id="ARBA00022692"/>
    </source>
</evidence>
<evidence type="ECO:0000256" key="2">
    <source>
        <dbReference type="ARBA" id="ARBA00010131"/>
    </source>
</evidence>